<gene>
    <name evidence="3" type="ORF">ASZ90_007333</name>
</gene>
<dbReference type="PANTHER" id="PTHR34136:SF1">
    <property type="entry name" value="UDP-N-ACETYL-D-MANNOSAMINURONIC ACID TRANSFERASE"/>
    <property type="match status" value="1"/>
</dbReference>
<evidence type="ECO:0000256" key="1">
    <source>
        <dbReference type="ARBA" id="ARBA00022676"/>
    </source>
</evidence>
<organism evidence="3">
    <name type="scientific">hydrocarbon metagenome</name>
    <dbReference type="NCBI Taxonomy" id="938273"/>
    <lineage>
        <taxon>unclassified sequences</taxon>
        <taxon>metagenomes</taxon>
        <taxon>ecological metagenomes</taxon>
    </lineage>
</organism>
<dbReference type="GO" id="GO:0047244">
    <property type="term" value="F:N-acetylglucosaminyldiphosphoundecaprenol N-acetyl-beta-D-mannosaminyltransferase activity"/>
    <property type="evidence" value="ECO:0007669"/>
    <property type="project" value="UniProtKB-EC"/>
</dbReference>
<dbReference type="CDD" id="cd06533">
    <property type="entry name" value="Glyco_transf_WecG_TagA"/>
    <property type="match status" value="1"/>
</dbReference>
<protein>
    <submittedName>
        <fullName evidence="3">N-acetylmannosaminyltransferase</fullName>
        <ecNumber evidence="3">2.4.1.187</ecNumber>
    </submittedName>
</protein>
<dbReference type="Pfam" id="PF03808">
    <property type="entry name" value="Glyco_tran_WecG"/>
    <property type="match status" value="1"/>
</dbReference>
<keyword evidence="2 3" id="KW-0808">Transferase</keyword>
<dbReference type="AlphaFoldDB" id="A0A0W8FQ76"/>
<dbReference type="EMBL" id="LNQE01000934">
    <property type="protein sequence ID" value="KUG22898.1"/>
    <property type="molecule type" value="Genomic_DNA"/>
</dbReference>
<reference evidence="3" key="1">
    <citation type="journal article" date="2015" name="Proc. Natl. Acad. Sci. U.S.A.">
        <title>Networks of energetic and metabolic interactions define dynamics in microbial communities.</title>
        <authorList>
            <person name="Embree M."/>
            <person name="Liu J.K."/>
            <person name="Al-Bassam M.M."/>
            <person name="Zengler K."/>
        </authorList>
    </citation>
    <scope>NUCLEOTIDE SEQUENCE</scope>
</reference>
<dbReference type="EC" id="2.4.1.187" evidence="3"/>
<dbReference type="InterPro" id="IPR004629">
    <property type="entry name" value="WecG_TagA_CpsF"/>
</dbReference>
<evidence type="ECO:0000256" key="2">
    <source>
        <dbReference type="ARBA" id="ARBA00022679"/>
    </source>
</evidence>
<dbReference type="NCBIfam" id="TIGR00696">
    <property type="entry name" value="wecG_tagA_cpsF"/>
    <property type="match status" value="1"/>
</dbReference>
<accession>A0A0W8FQ76</accession>
<evidence type="ECO:0000313" key="3">
    <source>
        <dbReference type="EMBL" id="KUG22898.1"/>
    </source>
</evidence>
<proteinExistence type="predicted"/>
<sequence>MKEDILGYKVNTFLVDACADQLFKSMQAGQRTWLACFNPHSYAVALKDKVFARALKYADWLVPDGAGVVLASHLLGGAIKKRVTGSDVFAGLHNRMNAAGAMRVFFLGSTEETLDLIRERMAKDYPNIKVAGTFSPPFKDVYSSAEISEMVKAINSAAPDVLWVGLSAPKQEKFIFENRARLNVKFVAAVGAVFDFYSGNVKRDKDSWFVNHGMEWLPRLLQEPKRLWRRMFVSAPVFMWHVIKQKVKQSIKG</sequence>
<comment type="caution">
    <text evidence="3">The sequence shown here is derived from an EMBL/GenBank/DDBJ whole genome shotgun (WGS) entry which is preliminary data.</text>
</comment>
<dbReference type="PANTHER" id="PTHR34136">
    <property type="match status" value="1"/>
</dbReference>
<name>A0A0W8FQ76_9ZZZZ</name>
<keyword evidence="1 3" id="KW-0328">Glycosyltransferase</keyword>